<evidence type="ECO:0000313" key="3">
    <source>
        <dbReference type="Proteomes" id="UP000251075"/>
    </source>
</evidence>
<dbReference type="GO" id="GO:0016787">
    <property type="term" value="F:hydrolase activity"/>
    <property type="evidence" value="ECO:0007669"/>
    <property type="project" value="UniProtKB-KW"/>
</dbReference>
<dbReference type="Proteomes" id="UP000251075">
    <property type="component" value="Unassembled WGS sequence"/>
</dbReference>
<dbReference type="PANTHER" id="PTHR43798:SF33">
    <property type="entry name" value="HYDROLASE, PUTATIVE (AFU_ORTHOLOGUE AFUA_2G14860)-RELATED"/>
    <property type="match status" value="1"/>
</dbReference>
<dbReference type="InterPro" id="IPR000639">
    <property type="entry name" value="Epox_hydrolase-like"/>
</dbReference>
<comment type="caution">
    <text evidence="2">The sequence shown here is derived from an EMBL/GenBank/DDBJ whole genome shotgun (WGS) entry which is preliminary data.</text>
</comment>
<gene>
    <name evidence="2" type="ORF">CU669_18080</name>
</gene>
<proteinExistence type="predicted"/>
<protein>
    <submittedName>
        <fullName evidence="2">Alpha/beta hydrolase</fullName>
    </submittedName>
</protein>
<dbReference type="Pfam" id="PF12697">
    <property type="entry name" value="Abhydrolase_6"/>
    <property type="match status" value="1"/>
</dbReference>
<dbReference type="PANTHER" id="PTHR43798">
    <property type="entry name" value="MONOACYLGLYCEROL LIPASE"/>
    <property type="match status" value="1"/>
</dbReference>
<sequence length="267" mass="26750">MSEYVIDGHRVFVAHGGVAPDPARPAVVLVHGAGMDHSVWALQSRALAHGGYSVLAVDLPGHGRSEGQALTSIAALAEWLDRFIATAGFTSAVVAGHSMGALAALELAARHPGRVRSLVLVGAAASMPVHADLIAAAAEELPAAVAMITAWGFSADAALGGNPAPGLWLTGGGSRLLERSRPGVLHADLAACNAYGGGEAAAALVRCPAVVVAGGADRMSPAKAGRALAGLIPGGRVQVLDGAGHMLMAERPEAVLRALKDYSAGIG</sequence>
<dbReference type="PRINTS" id="PR00111">
    <property type="entry name" value="ABHYDROLASE"/>
</dbReference>
<name>A0A364NTX0_9PROT</name>
<dbReference type="AlphaFoldDB" id="A0A364NTX0"/>
<dbReference type="InterPro" id="IPR029058">
    <property type="entry name" value="AB_hydrolase_fold"/>
</dbReference>
<dbReference type="PRINTS" id="PR00412">
    <property type="entry name" value="EPOXHYDRLASE"/>
</dbReference>
<dbReference type="EMBL" id="PGTO01000021">
    <property type="protein sequence ID" value="RAU20549.1"/>
    <property type="molecule type" value="Genomic_DNA"/>
</dbReference>
<feature type="domain" description="AB hydrolase-1" evidence="1">
    <location>
        <begin position="27"/>
        <end position="258"/>
    </location>
</feature>
<dbReference type="SUPFAM" id="SSF53474">
    <property type="entry name" value="alpha/beta-Hydrolases"/>
    <property type="match status" value="1"/>
</dbReference>
<dbReference type="InterPro" id="IPR050266">
    <property type="entry name" value="AB_hydrolase_sf"/>
</dbReference>
<dbReference type="RefSeq" id="WP_112146992.1">
    <property type="nucleotide sequence ID" value="NZ_PGTO01000021.1"/>
</dbReference>
<organism evidence="2 3">
    <name type="scientific">Paramagnetospirillum kuznetsovii</name>
    <dbReference type="NCBI Taxonomy" id="2053833"/>
    <lineage>
        <taxon>Bacteria</taxon>
        <taxon>Pseudomonadati</taxon>
        <taxon>Pseudomonadota</taxon>
        <taxon>Alphaproteobacteria</taxon>
        <taxon>Rhodospirillales</taxon>
        <taxon>Magnetospirillaceae</taxon>
        <taxon>Paramagnetospirillum</taxon>
    </lineage>
</organism>
<keyword evidence="2" id="KW-0378">Hydrolase</keyword>
<evidence type="ECO:0000313" key="2">
    <source>
        <dbReference type="EMBL" id="RAU20549.1"/>
    </source>
</evidence>
<reference evidence="2 3" key="1">
    <citation type="submission" date="2017-11" db="EMBL/GenBank/DDBJ databases">
        <title>Draft genome sequence of magnetotactic bacterium Magnetospirillum kuznetsovii LBB-42.</title>
        <authorList>
            <person name="Grouzdev D.S."/>
            <person name="Rysina M.S."/>
            <person name="Baslerov R.V."/>
            <person name="Koziaeva V."/>
        </authorList>
    </citation>
    <scope>NUCLEOTIDE SEQUENCE [LARGE SCALE GENOMIC DNA]</scope>
    <source>
        <strain evidence="2 3">LBB-42</strain>
    </source>
</reference>
<accession>A0A364NTX0</accession>
<dbReference type="Gene3D" id="3.40.50.1820">
    <property type="entry name" value="alpha/beta hydrolase"/>
    <property type="match status" value="1"/>
</dbReference>
<dbReference type="OrthoDB" id="9804723at2"/>
<dbReference type="InterPro" id="IPR000073">
    <property type="entry name" value="AB_hydrolase_1"/>
</dbReference>
<evidence type="ECO:0000259" key="1">
    <source>
        <dbReference type="Pfam" id="PF12697"/>
    </source>
</evidence>
<dbReference type="GO" id="GO:0016020">
    <property type="term" value="C:membrane"/>
    <property type="evidence" value="ECO:0007669"/>
    <property type="project" value="TreeGrafter"/>
</dbReference>
<keyword evidence="3" id="KW-1185">Reference proteome</keyword>